<organism evidence="1 2">
    <name type="scientific">Clathrus columnatus</name>
    <dbReference type="NCBI Taxonomy" id="1419009"/>
    <lineage>
        <taxon>Eukaryota</taxon>
        <taxon>Fungi</taxon>
        <taxon>Dikarya</taxon>
        <taxon>Basidiomycota</taxon>
        <taxon>Agaricomycotina</taxon>
        <taxon>Agaricomycetes</taxon>
        <taxon>Phallomycetidae</taxon>
        <taxon>Phallales</taxon>
        <taxon>Clathraceae</taxon>
        <taxon>Clathrus</taxon>
    </lineage>
</organism>
<gene>
    <name evidence="1" type="ORF">Clacol_007438</name>
</gene>
<keyword evidence="2" id="KW-1185">Reference proteome</keyword>
<comment type="caution">
    <text evidence="1">The sequence shown here is derived from an EMBL/GenBank/DDBJ whole genome shotgun (WGS) entry which is preliminary data.</text>
</comment>
<protein>
    <recommendedName>
        <fullName evidence="3">F-box domain-containing protein</fullName>
    </recommendedName>
</protein>
<sequence>MTTLPRFPTEILIIIISYAATGDTDLASRLCQVSRWVRDIVQPILYKVVTLNHTSLSETKKRLQCSHVRNFIRDFGLAGVHGMPDLENYPLQTVRNFATDSIYNLKLVMTENIEELHFLNVVAHRPLVGVTFPRLRRLHYYGRRGPLLLLGSAAISVSRILQDTILTHLAISVPDERGMFNLISDINTILKTHRMLQLLYVRILHSTALVLHGADYESLEGQLAAIGDPRLVVRRIDMIASAEVLLSEWERNARLGGGIWNWAEGQLEQRDFKQRFSYSLKPDN</sequence>
<name>A0AAV5AEY4_9AGAM</name>
<dbReference type="EMBL" id="BPWL01000008">
    <property type="protein sequence ID" value="GJJ13187.1"/>
    <property type="molecule type" value="Genomic_DNA"/>
</dbReference>
<proteinExistence type="predicted"/>
<evidence type="ECO:0008006" key="3">
    <source>
        <dbReference type="Google" id="ProtNLM"/>
    </source>
</evidence>
<evidence type="ECO:0000313" key="2">
    <source>
        <dbReference type="Proteomes" id="UP001050691"/>
    </source>
</evidence>
<dbReference type="AlphaFoldDB" id="A0AAV5AEY4"/>
<accession>A0AAV5AEY4</accession>
<reference evidence="1" key="1">
    <citation type="submission" date="2021-10" db="EMBL/GenBank/DDBJ databases">
        <title>De novo Genome Assembly of Clathrus columnatus (Basidiomycota, Fungi) Using Illumina and Nanopore Sequence Data.</title>
        <authorList>
            <person name="Ogiso-Tanaka E."/>
            <person name="Itagaki H."/>
            <person name="Hosoya T."/>
            <person name="Hosaka K."/>
        </authorList>
    </citation>
    <scope>NUCLEOTIDE SEQUENCE</scope>
    <source>
        <strain evidence="1">MO-923</strain>
    </source>
</reference>
<dbReference type="Proteomes" id="UP001050691">
    <property type="component" value="Unassembled WGS sequence"/>
</dbReference>
<evidence type="ECO:0000313" key="1">
    <source>
        <dbReference type="EMBL" id="GJJ13187.1"/>
    </source>
</evidence>